<dbReference type="RefSeq" id="XP_007871455.1">
    <property type="nucleotide sequence ID" value="XM_007873264.1"/>
</dbReference>
<feature type="non-terminal residue" evidence="2">
    <location>
        <position position="1"/>
    </location>
</feature>
<dbReference type="GeneID" id="19304928"/>
<name>S7PRT2_GLOTA</name>
<keyword evidence="3" id="KW-1185">Reference proteome</keyword>
<dbReference type="HOGENOM" id="CLU_036321_4_1_1"/>
<proteinExistence type="predicted"/>
<protein>
    <submittedName>
        <fullName evidence="2">Uncharacterized protein</fullName>
    </submittedName>
</protein>
<dbReference type="KEGG" id="gtr:GLOTRDRAFT_17065"/>
<sequence length="198" mass="21715">AMGTIRLRCSPAVASYIKDKKSAKETWDQLSSLYSSMSLGAIYNELRGALSTKIPADQHPAPAFAKISKHFDTLEAAKVKIPTLIEGLICLYALPSRYENIAQMLVQATSADNMGIGAVREAVTTAWDQSQGKKPEKLGAHKISAVKRKPGDPSFSSQQQQRPQGSSSNARDGKRRPYRGKRAGKKRQGQNHDHHHAH</sequence>
<evidence type="ECO:0000313" key="3">
    <source>
        <dbReference type="Proteomes" id="UP000030669"/>
    </source>
</evidence>
<reference evidence="2 3" key="1">
    <citation type="journal article" date="2012" name="Science">
        <title>The Paleozoic origin of enzymatic lignin decomposition reconstructed from 31 fungal genomes.</title>
        <authorList>
            <person name="Floudas D."/>
            <person name="Binder M."/>
            <person name="Riley R."/>
            <person name="Barry K."/>
            <person name="Blanchette R.A."/>
            <person name="Henrissat B."/>
            <person name="Martinez A.T."/>
            <person name="Otillar R."/>
            <person name="Spatafora J.W."/>
            <person name="Yadav J.S."/>
            <person name="Aerts A."/>
            <person name="Benoit I."/>
            <person name="Boyd A."/>
            <person name="Carlson A."/>
            <person name="Copeland A."/>
            <person name="Coutinho P.M."/>
            <person name="de Vries R.P."/>
            <person name="Ferreira P."/>
            <person name="Findley K."/>
            <person name="Foster B."/>
            <person name="Gaskell J."/>
            <person name="Glotzer D."/>
            <person name="Gorecki P."/>
            <person name="Heitman J."/>
            <person name="Hesse C."/>
            <person name="Hori C."/>
            <person name="Igarashi K."/>
            <person name="Jurgens J.A."/>
            <person name="Kallen N."/>
            <person name="Kersten P."/>
            <person name="Kohler A."/>
            <person name="Kuees U."/>
            <person name="Kumar T.K.A."/>
            <person name="Kuo A."/>
            <person name="LaButti K."/>
            <person name="Larrondo L.F."/>
            <person name="Lindquist E."/>
            <person name="Ling A."/>
            <person name="Lombard V."/>
            <person name="Lucas S."/>
            <person name="Lundell T."/>
            <person name="Martin R."/>
            <person name="McLaughlin D.J."/>
            <person name="Morgenstern I."/>
            <person name="Morin E."/>
            <person name="Murat C."/>
            <person name="Nagy L.G."/>
            <person name="Nolan M."/>
            <person name="Ohm R.A."/>
            <person name="Patyshakuliyeva A."/>
            <person name="Rokas A."/>
            <person name="Ruiz-Duenas F.J."/>
            <person name="Sabat G."/>
            <person name="Salamov A."/>
            <person name="Samejima M."/>
            <person name="Schmutz J."/>
            <person name="Slot J.C."/>
            <person name="St John F."/>
            <person name="Stenlid J."/>
            <person name="Sun H."/>
            <person name="Sun S."/>
            <person name="Syed K."/>
            <person name="Tsang A."/>
            <person name="Wiebenga A."/>
            <person name="Young D."/>
            <person name="Pisabarro A."/>
            <person name="Eastwood D.C."/>
            <person name="Martin F."/>
            <person name="Cullen D."/>
            <person name="Grigoriev I.V."/>
            <person name="Hibbett D.S."/>
        </authorList>
    </citation>
    <scope>NUCLEOTIDE SEQUENCE [LARGE SCALE GENOMIC DNA]</scope>
    <source>
        <strain evidence="2 3">ATCC 11539</strain>
    </source>
</reference>
<feature type="region of interest" description="Disordered" evidence="1">
    <location>
        <begin position="126"/>
        <end position="198"/>
    </location>
</feature>
<dbReference type="OMA" id="ARCAPIC"/>
<feature type="non-terminal residue" evidence="2">
    <location>
        <position position="198"/>
    </location>
</feature>
<accession>S7PRT2</accession>
<dbReference type="EMBL" id="KB469366">
    <property type="protein sequence ID" value="EPQ50088.1"/>
    <property type="molecule type" value="Genomic_DNA"/>
</dbReference>
<feature type="compositionally biased region" description="Basic residues" evidence="1">
    <location>
        <begin position="173"/>
        <end position="198"/>
    </location>
</feature>
<gene>
    <name evidence="2" type="ORF">GLOTRDRAFT_17065</name>
</gene>
<organism evidence="2 3">
    <name type="scientific">Gloeophyllum trabeum (strain ATCC 11539 / FP-39264 / Madison 617)</name>
    <name type="common">Brown rot fungus</name>
    <dbReference type="NCBI Taxonomy" id="670483"/>
    <lineage>
        <taxon>Eukaryota</taxon>
        <taxon>Fungi</taxon>
        <taxon>Dikarya</taxon>
        <taxon>Basidiomycota</taxon>
        <taxon>Agaricomycotina</taxon>
        <taxon>Agaricomycetes</taxon>
        <taxon>Gloeophyllales</taxon>
        <taxon>Gloeophyllaceae</taxon>
        <taxon>Gloeophyllum</taxon>
    </lineage>
</organism>
<dbReference type="Pfam" id="PF14223">
    <property type="entry name" value="Retrotran_gag_2"/>
    <property type="match status" value="1"/>
</dbReference>
<evidence type="ECO:0000313" key="2">
    <source>
        <dbReference type="EMBL" id="EPQ50088.1"/>
    </source>
</evidence>
<dbReference type="Proteomes" id="UP000030669">
    <property type="component" value="Unassembled WGS sequence"/>
</dbReference>
<feature type="compositionally biased region" description="Low complexity" evidence="1">
    <location>
        <begin position="154"/>
        <end position="168"/>
    </location>
</feature>
<dbReference type="OrthoDB" id="2741288at2759"/>
<evidence type="ECO:0000256" key="1">
    <source>
        <dbReference type="SAM" id="MobiDB-lite"/>
    </source>
</evidence>
<dbReference type="AlphaFoldDB" id="S7PRT2"/>